<evidence type="ECO:0000256" key="7">
    <source>
        <dbReference type="ARBA" id="ARBA00023136"/>
    </source>
</evidence>
<dbReference type="PANTHER" id="PTHR21212:SF0">
    <property type="entry name" value="SEIPIN"/>
    <property type="match status" value="1"/>
</dbReference>
<reference evidence="9" key="1">
    <citation type="journal article" date="2021" name="Sci. Adv.">
        <title>The American lobster genome reveals insights on longevity, neural, and immune adaptations.</title>
        <authorList>
            <person name="Polinski J.M."/>
            <person name="Zimin A.V."/>
            <person name="Clark K.F."/>
            <person name="Kohn A.B."/>
            <person name="Sadowski N."/>
            <person name="Timp W."/>
            <person name="Ptitsyn A."/>
            <person name="Khanna P."/>
            <person name="Romanova D.Y."/>
            <person name="Williams P."/>
            <person name="Greenwood S.J."/>
            <person name="Moroz L.L."/>
            <person name="Walt D.R."/>
            <person name="Bodnar A.G."/>
        </authorList>
    </citation>
    <scope>NUCLEOTIDE SEQUENCE</scope>
    <source>
        <strain evidence="9">GMGI-L3</strain>
    </source>
</reference>
<keyword evidence="5 8" id="KW-1133">Transmembrane helix</keyword>
<dbReference type="InterPro" id="IPR009617">
    <property type="entry name" value="Seipin"/>
</dbReference>
<evidence type="ECO:0000313" key="9">
    <source>
        <dbReference type="EMBL" id="KAG7166744.1"/>
    </source>
</evidence>
<dbReference type="PANTHER" id="PTHR21212">
    <property type="entry name" value="BERNARDINELLI-SEIP CONGENITAL LIPODYSTROPHY 2 HOMOLOG BSCL2 PROTEIN"/>
    <property type="match status" value="1"/>
</dbReference>
<dbReference type="CDD" id="cd23995">
    <property type="entry name" value="Seipin_BSCL2_like"/>
    <property type="match status" value="1"/>
</dbReference>
<evidence type="ECO:0000256" key="6">
    <source>
        <dbReference type="ARBA" id="ARBA00023098"/>
    </source>
</evidence>
<evidence type="ECO:0000256" key="5">
    <source>
        <dbReference type="ARBA" id="ARBA00022989"/>
    </source>
</evidence>
<evidence type="ECO:0000256" key="3">
    <source>
        <dbReference type="ARBA" id="ARBA00022692"/>
    </source>
</evidence>
<keyword evidence="7 8" id="KW-0472">Membrane</keyword>
<dbReference type="Proteomes" id="UP000747542">
    <property type="component" value="Unassembled WGS sequence"/>
</dbReference>
<evidence type="ECO:0000256" key="4">
    <source>
        <dbReference type="ARBA" id="ARBA00022824"/>
    </source>
</evidence>
<proteinExistence type="predicted"/>
<feature type="transmembrane region" description="Helical" evidence="8">
    <location>
        <begin position="6"/>
        <end position="32"/>
    </location>
</feature>
<evidence type="ECO:0000256" key="8">
    <source>
        <dbReference type="SAM" id="Phobius"/>
    </source>
</evidence>
<sequence length="167" mass="19170">NMQSTAYSLVVFTATMVVMFWASVFLYTSFYFTYMPDESVMWPVHFQYRSCHDKPGICSNPFAVISVTDPTRGSLLARGQKYRVVVDIDMPESPTNQKIGMFLINMNMKSHTGEVLREASRSSMLRYKSSLLQTLSTITFAPLLLYGIHEEKQMVTVELFSQYEEDP</sequence>
<comment type="caution">
    <text evidence="9">The sequence shown here is derived from an EMBL/GenBank/DDBJ whole genome shotgun (WGS) entry which is preliminary data.</text>
</comment>
<keyword evidence="3 8" id="KW-0812">Transmembrane</keyword>
<keyword evidence="4" id="KW-0256">Endoplasmic reticulum</keyword>
<gene>
    <name evidence="9" type="primary">Bscl2-L</name>
    <name evidence="9" type="ORF">Hamer_G010399</name>
</gene>
<dbReference type="GO" id="GO:0005789">
    <property type="term" value="C:endoplasmic reticulum membrane"/>
    <property type="evidence" value="ECO:0007669"/>
    <property type="project" value="UniProtKB-SubCell"/>
</dbReference>
<accession>A0A8J5MXL2</accession>
<comment type="subcellular location">
    <subcellularLocation>
        <location evidence="1">Endoplasmic reticulum membrane</location>
        <topology evidence="1">Multi-pass membrane protein</topology>
    </subcellularLocation>
</comment>
<protein>
    <recommendedName>
        <fullName evidence="2">Seipin</fullName>
    </recommendedName>
</protein>
<name>A0A8J5MXL2_HOMAM</name>
<keyword evidence="10" id="KW-1185">Reference proteome</keyword>
<keyword evidence="6" id="KW-0443">Lipid metabolism</keyword>
<dbReference type="EMBL" id="JAHLQT010022185">
    <property type="protein sequence ID" value="KAG7166744.1"/>
    <property type="molecule type" value="Genomic_DNA"/>
</dbReference>
<evidence type="ECO:0000313" key="10">
    <source>
        <dbReference type="Proteomes" id="UP000747542"/>
    </source>
</evidence>
<feature type="non-terminal residue" evidence="9">
    <location>
        <position position="1"/>
    </location>
</feature>
<evidence type="ECO:0000256" key="2">
    <source>
        <dbReference type="ARBA" id="ARBA00022064"/>
    </source>
</evidence>
<dbReference type="Pfam" id="PF06775">
    <property type="entry name" value="Seipin"/>
    <property type="match status" value="1"/>
</dbReference>
<dbReference type="AlphaFoldDB" id="A0A8J5MXL2"/>
<feature type="non-terminal residue" evidence="9">
    <location>
        <position position="167"/>
    </location>
</feature>
<evidence type="ECO:0000256" key="1">
    <source>
        <dbReference type="ARBA" id="ARBA00004477"/>
    </source>
</evidence>
<dbReference type="GO" id="GO:0140042">
    <property type="term" value="P:lipid droplet formation"/>
    <property type="evidence" value="ECO:0007669"/>
    <property type="project" value="UniProtKB-ARBA"/>
</dbReference>
<organism evidence="9 10">
    <name type="scientific">Homarus americanus</name>
    <name type="common">American lobster</name>
    <dbReference type="NCBI Taxonomy" id="6706"/>
    <lineage>
        <taxon>Eukaryota</taxon>
        <taxon>Metazoa</taxon>
        <taxon>Ecdysozoa</taxon>
        <taxon>Arthropoda</taxon>
        <taxon>Crustacea</taxon>
        <taxon>Multicrustacea</taxon>
        <taxon>Malacostraca</taxon>
        <taxon>Eumalacostraca</taxon>
        <taxon>Eucarida</taxon>
        <taxon>Decapoda</taxon>
        <taxon>Pleocyemata</taxon>
        <taxon>Astacidea</taxon>
        <taxon>Nephropoidea</taxon>
        <taxon>Nephropidae</taxon>
        <taxon>Homarus</taxon>
    </lineage>
</organism>
<dbReference type="GO" id="GO:0006629">
    <property type="term" value="P:lipid metabolic process"/>
    <property type="evidence" value="ECO:0007669"/>
    <property type="project" value="UniProtKB-KW"/>
</dbReference>